<dbReference type="OrthoDB" id="5125808at2"/>
<name>A0A5C1Y8V6_9MICO</name>
<dbReference type="Proteomes" id="UP000322159">
    <property type="component" value="Chromosome"/>
</dbReference>
<dbReference type="Gene3D" id="1.10.510.10">
    <property type="entry name" value="Transferase(Phosphotransferase) domain 1"/>
    <property type="match status" value="1"/>
</dbReference>
<reference evidence="2 3" key="1">
    <citation type="submission" date="2019-09" db="EMBL/GenBank/DDBJ databases">
        <title>Genome sequencing of strain KACC 19322.</title>
        <authorList>
            <person name="Heo J."/>
            <person name="Kim S.-J."/>
            <person name="Kim J.-S."/>
            <person name="Hong S.-B."/>
            <person name="Kwon S.-W."/>
        </authorList>
    </citation>
    <scope>NUCLEOTIDE SEQUENCE [LARGE SCALE GENOMIC DNA]</scope>
    <source>
        <strain evidence="2 3">KACC 19322</strain>
    </source>
</reference>
<evidence type="ECO:0000313" key="3">
    <source>
        <dbReference type="Proteomes" id="UP000322159"/>
    </source>
</evidence>
<feature type="region of interest" description="Disordered" evidence="1">
    <location>
        <begin position="321"/>
        <end position="344"/>
    </location>
</feature>
<keyword evidence="3" id="KW-1185">Reference proteome</keyword>
<feature type="region of interest" description="Disordered" evidence="1">
    <location>
        <begin position="231"/>
        <end position="265"/>
    </location>
</feature>
<sequence>MTTFLEVPGVRIVRPLSRAPHSESLLVRVGGEPGAVSAVLARALDERGARLRRIELLALDRGRGPGVVTVLDVLADEAAPALLLTRPRGPRLSEVIGERGSWQAGEVVGVLEPLVATVVRLHDAGVAHGALGASRVVLTEEGPVLIDFGHAELFAAAAPEAVRAGVAAVGRDRDAVRALAVELLAGVAGARSAAAAELARRLAVLPAHEVCREALTGVRELAAPVPLVPEPVVARDEDGPPPSIRIESEGQPGEPSARAVVASEESVGHAPAGLLARGRELVARARAALDGLPPTRRRLLLGGGVAVAALTIGVLTMPGEGRRDAGAAGPTVSAAPTAHPEPVTDDPLEALGLLIAHREECFRESSLLCLDEVDQQGSAALAADRAALLAQRSGGEGVRVAVDADTAVIVERLGDSVLVEAGPETDPASILLMRTEAGSRIRDWIAGEPVG</sequence>
<accession>A0A5C1Y8V6</accession>
<gene>
    <name evidence="2" type="ORF">FLP23_09350</name>
</gene>
<dbReference type="AlphaFoldDB" id="A0A5C1Y8V6"/>
<dbReference type="InterPro" id="IPR011009">
    <property type="entry name" value="Kinase-like_dom_sf"/>
</dbReference>
<organism evidence="2 3">
    <name type="scientific">Protaetiibacter larvae</name>
    <dbReference type="NCBI Taxonomy" id="2592654"/>
    <lineage>
        <taxon>Bacteria</taxon>
        <taxon>Bacillati</taxon>
        <taxon>Actinomycetota</taxon>
        <taxon>Actinomycetes</taxon>
        <taxon>Micrococcales</taxon>
        <taxon>Microbacteriaceae</taxon>
        <taxon>Protaetiibacter</taxon>
    </lineage>
</organism>
<proteinExistence type="predicted"/>
<dbReference type="KEGG" id="lyk:FLP23_09350"/>
<evidence type="ECO:0008006" key="4">
    <source>
        <dbReference type="Google" id="ProtNLM"/>
    </source>
</evidence>
<evidence type="ECO:0000313" key="2">
    <source>
        <dbReference type="EMBL" id="QEO10196.1"/>
    </source>
</evidence>
<dbReference type="RefSeq" id="WP_149325613.1">
    <property type="nucleotide sequence ID" value="NZ_CP043504.1"/>
</dbReference>
<dbReference type="EMBL" id="CP043504">
    <property type="protein sequence ID" value="QEO10196.1"/>
    <property type="molecule type" value="Genomic_DNA"/>
</dbReference>
<protein>
    <recommendedName>
        <fullName evidence="4">Protein kinase domain-containing protein</fullName>
    </recommendedName>
</protein>
<evidence type="ECO:0000256" key="1">
    <source>
        <dbReference type="SAM" id="MobiDB-lite"/>
    </source>
</evidence>
<dbReference type="SUPFAM" id="SSF56112">
    <property type="entry name" value="Protein kinase-like (PK-like)"/>
    <property type="match status" value="1"/>
</dbReference>